<proteinExistence type="predicted"/>
<dbReference type="RefSeq" id="YP_009302537.1">
    <property type="nucleotide sequence ID" value="NC_031245.1"/>
</dbReference>
<gene>
    <name evidence="2" type="ORF">SP15_150</name>
</gene>
<feature type="domain" description="GGDEF" evidence="1">
    <location>
        <begin position="53"/>
        <end position="183"/>
    </location>
</feature>
<dbReference type="OrthoDB" id="39037at10239"/>
<dbReference type="InterPro" id="IPR050469">
    <property type="entry name" value="Diguanylate_Cyclase"/>
</dbReference>
<dbReference type="PANTHER" id="PTHR45138:SF9">
    <property type="entry name" value="DIGUANYLATE CYCLASE DGCM-RELATED"/>
    <property type="match status" value="1"/>
</dbReference>
<dbReference type="EMBL" id="KT624200">
    <property type="protein sequence ID" value="AMM44948.1"/>
    <property type="molecule type" value="Genomic_DNA"/>
</dbReference>
<name>A0A127AWB9_9CAUD</name>
<dbReference type="GeneID" id="29125317"/>
<dbReference type="PROSITE" id="PS50887">
    <property type="entry name" value="GGDEF"/>
    <property type="match status" value="1"/>
</dbReference>
<dbReference type="Pfam" id="PF00990">
    <property type="entry name" value="GGDEF"/>
    <property type="match status" value="1"/>
</dbReference>
<dbReference type="SMART" id="SM00267">
    <property type="entry name" value="GGDEF"/>
    <property type="match status" value="1"/>
</dbReference>
<organism evidence="2 3">
    <name type="scientific">Bacillus phage SP-15</name>
    <dbReference type="NCBI Taxonomy" id="1792032"/>
    <lineage>
        <taxon>Viruses</taxon>
        <taxon>Duplodnaviria</taxon>
        <taxon>Heunggongvirae</taxon>
        <taxon>Uroviricota</taxon>
        <taxon>Caudoviricetes</taxon>
        <taxon>Thornevirus</taxon>
        <taxon>Thornevirus SP15</taxon>
    </lineage>
</organism>
<dbReference type="Gene3D" id="3.30.70.270">
    <property type="match status" value="1"/>
</dbReference>
<evidence type="ECO:0000259" key="1">
    <source>
        <dbReference type="PROSITE" id="PS50887"/>
    </source>
</evidence>
<dbReference type="InterPro" id="IPR029787">
    <property type="entry name" value="Nucleotide_cyclase"/>
</dbReference>
<dbReference type="GO" id="GO:0052621">
    <property type="term" value="F:diguanylate cyclase activity"/>
    <property type="evidence" value="ECO:0007669"/>
    <property type="project" value="TreeGrafter"/>
</dbReference>
<dbReference type="Proteomes" id="UP000203261">
    <property type="component" value="Segment"/>
</dbReference>
<dbReference type="SUPFAM" id="SSF55073">
    <property type="entry name" value="Nucleotide cyclase"/>
    <property type="match status" value="1"/>
</dbReference>
<dbReference type="PANTHER" id="PTHR45138">
    <property type="entry name" value="REGULATORY COMPONENTS OF SENSORY TRANSDUCTION SYSTEM"/>
    <property type="match status" value="1"/>
</dbReference>
<dbReference type="FunFam" id="3.30.70.270:FF:000001">
    <property type="entry name" value="Diguanylate cyclase domain protein"/>
    <property type="match status" value="1"/>
</dbReference>
<evidence type="ECO:0000313" key="2">
    <source>
        <dbReference type="EMBL" id="AMM44948.1"/>
    </source>
</evidence>
<evidence type="ECO:0000313" key="3">
    <source>
        <dbReference type="Proteomes" id="UP000203261"/>
    </source>
</evidence>
<dbReference type="InterPro" id="IPR000160">
    <property type="entry name" value="GGDEF_dom"/>
</dbReference>
<sequence length="183" mass="20988">MTFIVTFSLLILIVVTLYLLSKNRKLNQMVSLDHLTNTYNRRYLNKYRKYKDQLLSVLVIDIDHFKSVNDTYGHPAGDQILSELAGLLKRIVREEDSVVRIGGEEFLVILKNTPIDIAESLAVQILHAIGNHRFTYNDKEIRITVSIGVSESYTDIDRAISEADLNLYHAKESGRNQIRVHCN</sequence>
<accession>A0A127AWB9</accession>
<dbReference type="CDD" id="cd01949">
    <property type="entry name" value="GGDEF"/>
    <property type="match status" value="1"/>
</dbReference>
<keyword evidence="3" id="KW-1185">Reference proteome</keyword>
<protein>
    <submittedName>
        <fullName evidence="2">Diguanylate cyclase</fullName>
    </submittedName>
</protein>
<dbReference type="InterPro" id="IPR043128">
    <property type="entry name" value="Rev_trsase/Diguanyl_cyclase"/>
</dbReference>
<dbReference type="KEGG" id="vg:29125317"/>
<dbReference type="NCBIfam" id="TIGR00254">
    <property type="entry name" value="GGDEF"/>
    <property type="match status" value="1"/>
</dbReference>
<reference evidence="2 3" key="1">
    <citation type="submission" date="2015-08" db="EMBL/GenBank/DDBJ databases">
        <authorList>
            <person name="Babu N.S."/>
            <person name="Beckwith C.J."/>
            <person name="Beseler K.G."/>
            <person name="Brison A."/>
            <person name="Carone J.V."/>
            <person name="Caskin T.P."/>
            <person name="Diamond M."/>
            <person name="Durham M.E."/>
            <person name="Foxe J.M."/>
            <person name="Go M."/>
            <person name="Henderson B.A."/>
            <person name="Jones I.B."/>
            <person name="McGettigan J.A."/>
            <person name="Micheletti S.J."/>
            <person name="Nasrallah M.E."/>
            <person name="Ortiz D."/>
            <person name="Piller C.R."/>
            <person name="Privatt S.R."/>
            <person name="Schneider S.L."/>
            <person name="Sharp S."/>
            <person name="Smith T.C."/>
            <person name="Stanton J.D."/>
            <person name="Ullery H.E."/>
            <person name="Wilson R.J."/>
            <person name="Serrano M.G."/>
            <person name="Buck G."/>
            <person name="Lee V."/>
            <person name="Wang Y."/>
            <person name="Carvalho R."/>
            <person name="Voegtly L."/>
            <person name="Shi R."/>
            <person name="Duckworth R."/>
            <person name="Johnson A."/>
            <person name="Loviza R."/>
            <person name="Walstead R."/>
            <person name="Shah Z."/>
            <person name="Kiflezghi M."/>
            <person name="Wade K."/>
            <person name="Ball S.L."/>
            <person name="Bradley K.W."/>
            <person name="Asai D.J."/>
            <person name="Bowman C.A."/>
            <person name="Russell D.A."/>
            <person name="Pope W.H."/>
            <person name="Jacobs-Sera D."/>
            <person name="Hendrix R.W."/>
            <person name="Hatfull G.F."/>
        </authorList>
    </citation>
    <scope>NUCLEOTIDE SEQUENCE [LARGE SCALE GENOMIC DNA]</scope>
</reference>